<reference evidence="1" key="2">
    <citation type="submission" date="2022-09" db="EMBL/GenBank/DDBJ databases">
        <title>Rouxiella aceris sp. nov., isolated from tree sap and emended description of the genus Rhouxiella.</title>
        <authorList>
            <person name="Kim I.S."/>
        </authorList>
    </citation>
    <scope>NUCLEOTIDE SEQUENCE</scope>
    <source>
        <strain evidence="1">SAP-2</strain>
    </source>
</reference>
<accession>A0AA41BVV3</accession>
<dbReference type="RefSeq" id="WP_194977665.1">
    <property type="nucleotide sequence ID" value="NZ_JADMKS010000002.1"/>
</dbReference>
<dbReference type="EMBL" id="JADMKS010000002">
    <property type="protein sequence ID" value="MBF6636209.1"/>
    <property type="molecule type" value="Genomic_DNA"/>
</dbReference>
<evidence type="ECO:0000313" key="2">
    <source>
        <dbReference type="Proteomes" id="UP000705283"/>
    </source>
</evidence>
<organism evidence="1 2">
    <name type="scientific">Rouxiella silvae</name>
    <dbReference type="NCBI Taxonomy" id="1646373"/>
    <lineage>
        <taxon>Bacteria</taxon>
        <taxon>Pseudomonadati</taxon>
        <taxon>Pseudomonadota</taxon>
        <taxon>Gammaproteobacteria</taxon>
        <taxon>Enterobacterales</taxon>
        <taxon>Yersiniaceae</taxon>
        <taxon>Rouxiella</taxon>
    </lineage>
</organism>
<dbReference type="Proteomes" id="UP000705283">
    <property type="component" value="Unassembled WGS sequence"/>
</dbReference>
<protein>
    <submittedName>
        <fullName evidence="1">Uncharacterized protein</fullName>
    </submittedName>
</protein>
<reference evidence="1" key="1">
    <citation type="submission" date="2020-11" db="EMBL/GenBank/DDBJ databases">
        <authorList>
            <person name="Lee S.D."/>
        </authorList>
    </citation>
    <scope>NUCLEOTIDE SEQUENCE</scope>
    <source>
        <strain evidence="1">SAP-2</strain>
    </source>
</reference>
<sequence length="122" mass="13565">MAKSVAERKAAQRARQALTGGRKVELILDEQEVTMLAQNCTLRRPQREPYGMDEYITMLIRKDNSELQAHLAEQAKRTCGRCGDKLPGDPQGCPLIGEGGCWQTLGWHETKLVSVTCHEKAG</sequence>
<comment type="caution">
    <text evidence="1">The sequence shown here is derived from an EMBL/GenBank/DDBJ whole genome shotgun (WGS) entry which is preliminary data.</text>
</comment>
<dbReference type="AlphaFoldDB" id="A0AA41BVV3"/>
<evidence type="ECO:0000313" key="1">
    <source>
        <dbReference type="EMBL" id="MBF6636209.1"/>
    </source>
</evidence>
<proteinExistence type="predicted"/>
<name>A0AA41BVV3_9GAMM</name>
<gene>
    <name evidence="1" type="ORF">ITX54_05965</name>
</gene>